<dbReference type="GO" id="GO:0000139">
    <property type="term" value="C:Golgi membrane"/>
    <property type="evidence" value="ECO:0007669"/>
    <property type="project" value="UniProtKB-SubCell"/>
</dbReference>
<dbReference type="OrthoDB" id="310217at2759"/>
<dbReference type="GO" id="GO:0006891">
    <property type="term" value="P:intra-Golgi vesicle-mediated transport"/>
    <property type="evidence" value="ECO:0007669"/>
    <property type="project" value="TreeGrafter"/>
</dbReference>
<organism evidence="14 15">
    <name type="scientific">Chlamydomonas eustigma</name>
    <dbReference type="NCBI Taxonomy" id="1157962"/>
    <lineage>
        <taxon>Eukaryota</taxon>
        <taxon>Viridiplantae</taxon>
        <taxon>Chlorophyta</taxon>
        <taxon>core chlorophytes</taxon>
        <taxon>Chlorophyceae</taxon>
        <taxon>CS clade</taxon>
        <taxon>Chlamydomonadales</taxon>
        <taxon>Chlamydomonadaceae</taxon>
        <taxon>Chlamydomonas</taxon>
    </lineage>
</organism>
<dbReference type="PROSITE" id="PS50005">
    <property type="entry name" value="TPR"/>
    <property type="match status" value="1"/>
</dbReference>
<dbReference type="PIRSF" id="PIRSF016478">
    <property type="entry name" value="Coatomer_esu"/>
    <property type="match status" value="1"/>
</dbReference>
<keyword evidence="9 12" id="KW-0472">Membrane</keyword>
<evidence type="ECO:0000256" key="10">
    <source>
        <dbReference type="ARBA" id="ARBA00023329"/>
    </source>
</evidence>
<feature type="repeat" description="TPR" evidence="13">
    <location>
        <begin position="202"/>
        <end position="235"/>
    </location>
</feature>
<dbReference type="SUPFAM" id="SSF48452">
    <property type="entry name" value="TPR-like"/>
    <property type="match status" value="1"/>
</dbReference>
<keyword evidence="5 12" id="KW-0963">Cytoplasm</keyword>
<evidence type="ECO:0000256" key="8">
    <source>
        <dbReference type="ARBA" id="ARBA00023034"/>
    </source>
</evidence>
<dbReference type="PANTHER" id="PTHR10805">
    <property type="entry name" value="COATOMER SUBUNIT EPSILON"/>
    <property type="match status" value="1"/>
</dbReference>
<dbReference type="PANTHER" id="PTHR10805:SF0">
    <property type="entry name" value="COATOMER SUBUNIT EPSILON"/>
    <property type="match status" value="1"/>
</dbReference>
<comment type="function">
    <text evidence="11 12">The coatomer is a cytosolic protein complex that binds to dilysine motifs and reversibly associates with Golgi non-clathrin-coated vesicles, which further mediate biosynthetic protein transport from the ER, via the Golgi up to the trans Golgi network. The coatomer complex is required for budding from Golgi membranes, and is essential for the retrograde Golgi-to-ER transport of dilysine-tagged proteins.</text>
</comment>
<gene>
    <name evidence="14" type="ORF">CEUSTIGMA_g9987.t1</name>
</gene>
<protein>
    <recommendedName>
        <fullName evidence="12">Coatomer subunit epsilon</fullName>
    </recommendedName>
</protein>
<dbReference type="GO" id="GO:0005198">
    <property type="term" value="F:structural molecule activity"/>
    <property type="evidence" value="ECO:0007669"/>
    <property type="project" value="UniProtKB-UniRule"/>
</dbReference>
<keyword evidence="7 12" id="KW-0653">Protein transport</keyword>
<dbReference type="Proteomes" id="UP000232323">
    <property type="component" value="Unassembled WGS sequence"/>
</dbReference>
<dbReference type="Pfam" id="PF04733">
    <property type="entry name" value="Coatomer_E"/>
    <property type="match status" value="1"/>
</dbReference>
<comment type="caution">
    <text evidence="14">The sequence shown here is derived from an EMBL/GenBank/DDBJ whole genome shotgun (WGS) entry which is preliminary data.</text>
</comment>
<dbReference type="GO" id="GO:0015031">
    <property type="term" value="P:protein transport"/>
    <property type="evidence" value="ECO:0007669"/>
    <property type="project" value="UniProtKB-UniRule"/>
</dbReference>
<evidence type="ECO:0000256" key="2">
    <source>
        <dbReference type="ARBA" id="ARBA00004347"/>
    </source>
</evidence>
<dbReference type="SMART" id="SM00028">
    <property type="entry name" value="TPR"/>
    <property type="match status" value="2"/>
</dbReference>
<dbReference type="InterPro" id="IPR011990">
    <property type="entry name" value="TPR-like_helical_dom_sf"/>
</dbReference>
<evidence type="ECO:0000256" key="6">
    <source>
        <dbReference type="ARBA" id="ARBA00022892"/>
    </source>
</evidence>
<name>A0A250XHL5_9CHLO</name>
<keyword evidence="4 12" id="KW-0813">Transport</keyword>
<dbReference type="Gene3D" id="1.25.40.10">
    <property type="entry name" value="Tetratricopeptide repeat domain"/>
    <property type="match status" value="1"/>
</dbReference>
<dbReference type="GO" id="GO:0006890">
    <property type="term" value="P:retrograde vesicle-mediated transport, Golgi to endoplasmic reticulum"/>
    <property type="evidence" value="ECO:0007669"/>
    <property type="project" value="UniProtKB-UniRule"/>
</dbReference>
<dbReference type="GO" id="GO:0006888">
    <property type="term" value="P:endoplasmic reticulum to Golgi vesicle-mediated transport"/>
    <property type="evidence" value="ECO:0007669"/>
    <property type="project" value="TreeGrafter"/>
</dbReference>
<dbReference type="AlphaFoldDB" id="A0A250XHL5"/>
<keyword evidence="8 12" id="KW-0333">Golgi apparatus</keyword>
<proteinExistence type="inferred from homology"/>
<reference evidence="14 15" key="1">
    <citation type="submission" date="2017-08" db="EMBL/GenBank/DDBJ databases">
        <title>Acidophilic green algal genome provides insights into adaptation to an acidic environment.</title>
        <authorList>
            <person name="Hirooka S."/>
            <person name="Hirose Y."/>
            <person name="Kanesaki Y."/>
            <person name="Higuchi S."/>
            <person name="Fujiwara T."/>
            <person name="Onuma R."/>
            <person name="Era A."/>
            <person name="Ohbayashi R."/>
            <person name="Uzuka A."/>
            <person name="Nozaki H."/>
            <person name="Yoshikawa H."/>
            <person name="Miyagishima S.Y."/>
        </authorList>
    </citation>
    <scope>NUCLEOTIDE SEQUENCE [LARGE SCALE GENOMIC DNA]</scope>
    <source>
        <strain evidence="14 15">NIES-2499</strain>
    </source>
</reference>
<evidence type="ECO:0000313" key="15">
    <source>
        <dbReference type="Proteomes" id="UP000232323"/>
    </source>
</evidence>
<comment type="similarity">
    <text evidence="3 12">Belongs to the COPE family.</text>
</comment>
<comment type="subcellular location">
    <subcellularLocation>
        <location evidence="2">Cytoplasmic vesicle</location>
        <location evidence="2">COPI-coated vesicle membrane</location>
        <topology evidence="2">Peripheral membrane protein</topology>
        <orientation evidence="2">Cytoplasmic side</orientation>
    </subcellularLocation>
    <subcellularLocation>
        <location evidence="1">Golgi apparatus membrane</location>
        <topology evidence="1">Peripheral membrane protein</topology>
        <orientation evidence="1">Cytoplasmic side</orientation>
    </subcellularLocation>
</comment>
<evidence type="ECO:0000256" key="12">
    <source>
        <dbReference type="PIRNR" id="PIRNR016478"/>
    </source>
</evidence>
<evidence type="ECO:0000256" key="1">
    <source>
        <dbReference type="ARBA" id="ARBA00004255"/>
    </source>
</evidence>
<keyword evidence="6 12" id="KW-0931">ER-Golgi transport</keyword>
<dbReference type="STRING" id="1157962.A0A250XHL5"/>
<keyword evidence="15" id="KW-1185">Reference proteome</keyword>
<evidence type="ECO:0000256" key="7">
    <source>
        <dbReference type="ARBA" id="ARBA00022927"/>
    </source>
</evidence>
<evidence type="ECO:0000256" key="4">
    <source>
        <dbReference type="ARBA" id="ARBA00022448"/>
    </source>
</evidence>
<dbReference type="GO" id="GO:0030126">
    <property type="term" value="C:COPI vesicle coat"/>
    <property type="evidence" value="ECO:0007669"/>
    <property type="project" value="TreeGrafter"/>
</dbReference>
<dbReference type="InterPro" id="IPR019734">
    <property type="entry name" value="TPR_rpt"/>
</dbReference>
<keyword evidence="10 12" id="KW-0968">Cytoplasmic vesicle</keyword>
<evidence type="ECO:0000313" key="14">
    <source>
        <dbReference type="EMBL" id="GAX82561.1"/>
    </source>
</evidence>
<evidence type="ECO:0000256" key="11">
    <source>
        <dbReference type="ARBA" id="ARBA00025582"/>
    </source>
</evidence>
<evidence type="ECO:0000256" key="5">
    <source>
        <dbReference type="ARBA" id="ARBA00022490"/>
    </source>
</evidence>
<evidence type="ECO:0000256" key="3">
    <source>
        <dbReference type="ARBA" id="ARBA00008827"/>
    </source>
</evidence>
<keyword evidence="13" id="KW-0802">TPR repeat</keyword>
<sequence length="288" mass="31846">MSDPLFAVRNNFYLGAFNTVLNEASDIDSLTDLEQIDRDAFIYRSYIALGSYELVISEIKDSAATALQAVKLLAQYTSGKKAKEAVLSTLSEWLGDSACNRNPTVLLISGIIYAQEGMYEEALKACHVGLNLELMALCVQVYLKMDRTDKADQQLKAMSNVDDDATLTQLATAWVGTALGGAKVQDAQYIYQEMGDKYNFTATIYNGRAVCYMKVGDYEEAERDLLEAFNKDAKNAETLSNLITCGLHLGKNVQRYITQLKMAAPSHPFCKRLENADELFNRAAASMA</sequence>
<accession>A0A250XHL5</accession>
<dbReference type="EMBL" id="BEGY01000082">
    <property type="protein sequence ID" value="GAX82561.1"/>
    <property type="molecule type" value="Genomic_DNA"/>
</dbReference>
<evidence type="ECO:0000256" key="9">
    <source>
        <dbReference type="ARBA" id="ARBA00023136"/>
    </source>
</evidence>
<evidence type="ECO:0000256" key="13">
    <source>
        <dbReference type="PROSITE-ProRule" id="PRU00339"/>
    </source>
</evidence>
<dbReference type="InterPro" id="IPR006822">
    <property type="entry name" value="Coatomer_esu"/>
</dbReference>
<dbReference type="FunFam" id="1.25.40.10:FF:000140">
    <property type="entry name" value="Coatomer subunit epsilon"/>
    <property type="match status" value="1"/>
</dbReference>